<dbReference type="InterPro" id="IPR020631">
    <property type="entry name" value="THF_DH/CycHdrlase_NAD-bd_dom"/>
</dbReference>
<feature type="binding site" evidence="12">
    <location>
        <position position="232"/>
    </location>
    <ligand>
        <name>NADP(+)</name>
        <dbReference type="ChEBI" id="CHEBI:58349"/>
    </ligand>
</feature>
<dbReference type="PANTHER" id="PTHR48099:SF5">
    <property type="entry name" value="C-1-TETRAHYDROFOLATE SYNTHASE, CYTOPLASMIC"/>
    <property type="match status" value="1"/>
</dbReference>
<evidence type="ECO:0000256" key="1">
    <source>
        <dbReference type="ARBA" id="ARBA00004777"/>
    </source>
</evidence>
<dbReference type="PRINTS" id="PR00085">
    <property type="entry name" value="THFDHDRGNASE"/>
</dbReference>
<dbReference type="NCBIfam" id="NF008058">
    <property type="entry name" value="PRK10792.1"/>
    <property type="match status" value="1"/>
</dbReference>
<comment type="subunit">
    <text evidence="2 12">Homodimer.</text>
</comment>
<dbReference type="EMBL" id="LR134420">
    <property type="protein sequence ID" value="VEH85049.1"/>
    <property type="molecule type" value="Genomic_DNA"/>
</dbReference>
<keyword evidence="7 12" id="KW-0521">NADP</keyword>
<dbReference type="PANTHER" id="PTHR48099">
    <property type="entry name" value="C-1-TETRAHYDROFOLATE SYNTHASE, CYTOPLASMIC-RELATED"/>
    <property type="match status" value="1"/>
</dbReference>
<evidence type="ECO:0000256" key="2">
    <source>
        <dbReference type="ARBA" id="ARBA00011738"/>
    </source>
</evidence>
<keyword evidence="9 12" id="KW-0368">Histidine biosynthesis</keyword>
<proteinExistence type="inferred from homology"/>
<dbReference type="GO" id="GO:0035999">
    <property type="term" value="P:tetrahydrofolate interconversion"/>
    <property type="evidence" value="ECO:0007669"/>
    <property type="project" value="UniProtKB-UniRule"/>
</dbReference>
<evidence type="ECO:0000256" key="12">
    <source>
        <dbReference type="HAMAP-Rule" id="MF_01576"/>
    </source>
</evidence>
<dbReference type="InterPro" id="IPR020867">
    <property type="entry name" value="THF_DH/CycHdrlase_CS"/>
</dbReference>
<dbReference type="GO" id="GO:0000105">
    <property type="term" value="P:L-histidine biosynthetic process"/>
    <property type="evidence" value="ECO:0007669"/>
    <property type="project" value="UniProtKB-KW"/>
</dbReference>
<organism evidence="15 17">
    <name type="scientific">Legionella adelaidensis</name>
    <dbReference type="NCBI Taxonomy" id="45056"/>
    <lineage>
        <taxon>Bacteria</taxon>
        <taxon>Pseudomonadati</taxon>
        <taxon>Pseudomonadota</taxon>
        <taxon>Gammaproteobacteria</taxon>
        <taxon>Legionellales</taxon>
        <taxon>Legionellaceae</taxon>
        <taxon>Legionella</taxon>
    </lineage>
</organism>
<dbReference type="OrthoDB" id="9803580at2"/>
<dbReference type="STRING" id="45056.Lade_1530"/>
<evidence type="ECO:0000256" key="9">
    <source>
        <dbReference type="ARBA" id="ARBA00023102"/>
    </source>
</evidence>
<dbReference type="HAMAP" id="MF_01576">
    <property type="entry name" value="THF_DHG_CYH"/>
    <property type="match status" value="1"/>
</dbReference>
<dbReference type="Pfam" id="PF02882">
    <property type="entry name" value="THF_DHG_CYH_C"/>
    <property type="match status" value="1"/>
</dbReference>
<name>A0A0W0R279_9GAMM</name>
<evidence type="ECO:0000256" key="5">
    <source>
        <dbReference type="ARBA" id="ARBA00022755"/>
    </source>
</evidence>
<dbReference type="InterPro" id="IPR020630">
    <property type="entry name" value="THF_DH/CycHdrlase_cat_dom"/>
</dbReference>
<keyword evidence="16" id="KW-0614">Plasmid</keyword>
<dbReference type="GO" id="GO:0004477">
    <property type="term" value="F:methenyltetrahydrofolate cyclohydrolase activity"/>
    <property type="evidence" value="ECO:0007669"/>
    <property type="project" value="UniProtKB-UniRule"/>
</dbReference>
<evidence type="ECO:0000259" key="13">
    <source>
        <dbReference type="Pfam" id="PF00763"/>
    </source>
</evidence>
<keyword evidence="17" id="KW-1185">Reference proteome</keyword>
<feature type="domain" description="Tetrahydrofolate dehydrogenase/cyclohydrolase NAD(P)-binding" evidence="14">
    <location>
        <begin position="140"/>
        <end position="281"/>
    </location>
</feature>
<dbReference type="SUPFAM" id="SSF51735">
    <property type="entry name" value="NAD(P)-binding Rossmann-fold domains"/>
    <property type="match status" value="1"/>
</dbReference>
<comment type="caution">
    <text evidence="12">Lacks conserved residue(s) required for the propagation of feature annotation.</text>
</comment>
<comment type="catalytic activity">
    <reaction evidence="12">
        <text>(6R)-5,10-methylene-5,6,7,8-tetrahydrofolate + NADP(+) = (6R)-5,10-methenyltetrahydrofolate + NADPH</text>
        <dbReference type="Rhea" id="RHEA:22812"/>
        <dbReference type="ChEBI" id="CHEBI:15636"/>
        <dbReference type="ChEBI" id="CHEBI:57455"/>
        <dbReference type="ChEBI" id="CHEBI:57783"/>
        <dbReference type="ChEBI" id="CHEBI:58349"/>
        <dbReference type="EC" id="1.5.1.5"/>
    </reaction>
</comment>
<protein>
    <recommendedName>
        <fullName evidence="12">Bifunctional protein FolD</fullName>
    </recommendedName>
    <domain>
        <recommendedName>
            <fullName evidence="12">Methylenetetrahydrofolate dehydrogenase</fullName>
            <ecNumber evidence="12">1.5.1.5</ecNumber>
        </recommendedName>
    </domain>
    <domain>
        <recommendedName>
            <fullName evidence="12">Methenyltetrahydrofolate cyclohydrolase</fullName>
            <ecNumber evidence="12">3.5.4.9</ecNumber>
        </recommendedName>
    </domain>
</protein>
<evidence type="ECO:0000256" key="10">
    <source>
        <dbReference type="ARBA" id="ARBA00023167"/>
    </source>
</evidence>
<evidence type="ECO:0000256" key="4">
    <source>
        <dbReference type="ARBA" id="ARBA00022605"/>
    </source>
</evidence>
<comment type="catalytic activity">
    <reaction evidence="12">
        <text>(6R)-5,10-methenyltetrahydrofolate + H2O = (6R)-10-formyltetrahydrofolate + H(+)</text>
        <dbReference type="Rhea" id="RHEA:23700"/>
        <dbReference type="ChEBI" id="CHEBI:15377"/>
        <dbReference type="ChEBI" id="CHEBI:15378"/>
        <dbReference type="ChEBI" id="CHEBI:57455"/>
        <dbReference type="ChEBI" id="CHEBI:195366"/>
        <dbReference type="EC" id="3.5.4.9"/>
    </reaction>
</comment>
<dbReference type="KEGG" id="ladl:NCTC12735_00671"/>
<evidence type="ECO:0000313" key="15">
    <source>
        <dbReference type="EMBL" id="KTC65157.1"/>
    </source>
</evidence>
<reference evidence="15 17" key="1">
    <citation type="submission" date="2015-11" db="EMBL/GenBank/DDBJ databases">
        <title>Identification of large and diverse effector repertoires of 38 Legionella species.</title>
        <authorList>
            <person name="Burstein D."/>
            <person name="Amaro F."/>
            <person name="Zusman T."/>
            <person name="Lifshitz Z."/>
            <person name="Cohen O."/>
            <person name="Gilbert J.A."/>
            <person name="Pupko T."/>
            <person name="Shuman H.A."/>
            <person name="Segal G."/>
        </authorList>
    </citation>
    <scope>NUCLEOTIDE SEQUENCE [LARGE SCALE GENOMIC DNA]</scope>
    <source>
        <strain evidence="15 17">1762-AUS-E</strain>
    </source>
</reference>
<dbReference type="EC" id="1.5.1.5" evidence="12"/>
<evidence type="ECO:0000313" key="18">
    <source>
        <dbReference type="Proteomes" id="UP000281170"/>
    </source>
</evidence>
<sequence>MTCSLLEGKKVSALMRAELKNRIEAYKEKGYRLPALAVLLIGSNPASKIYVDNKRRACEEIGITSHAYDLPENIKESELITLIEQLNQSENIDGILIQLPLPSQINTQKILECVSPLKDVDGFHPFNMGKLAQGEPFLRPCTPYGIIQLLQHYNIQLAGKNVVVIGASIIVGRPMALEFLNAKATVTICHRRTRNLEEHVKKAEIIVVATGVINVVPAEWLQSHQIVIDVGIHRLAEGKLRGDIDFALAKNKVSWLTPVPGGVGPMTIATLLQNTFKAYAHNME</sequence>
<dbReference type="Gene3D" id="3.40.50.720">
    <property type="entry name" value="NAD(P)-binding Rossmann-like Domain"/>
    <property type="match status" value="1"/>
</dbReference>
<comment type="pathway">
    <text evidence="1 12">One-carbon metabolism; tetrahydrofolate interconversion.</text>
</comment>
<evidence type="ECO:0000256" key="6">
    <source>
        <dbReference type="ARBA" id="ARBA00022801"/>
    </source>
</evidence>
<dbReference type="PROSITE" id="PS00767">
    <property type="entry name" value="THF_DHG_CYH_2"/>
    <property type="match status" value="1"/>
</dbReference>
<dbReference type="Proteomes" id="UP000281170">
    <property type="component" value="Plasmid 11"/>
</dbReference>
<dbReference type="PROSITE" id="PS00766">
    <property type="entry name" value="THF_DHG_CYH_1"/>
    <property type="match status" value="1"/>
</dbReference>
<dbReference type="Gene3D" id="3.40.50.10860">
    <property type="entry name" value="Leucine Dehydrogenase, chain A, domain 1"/>
    <property type="match status" value="1"/>
</dbReference>
<dbReference type="UniPathway" id="UPA00193"/>
<dbReference type="InterPro" id="IPR000672">
    <property type="entry name" value="THF_DH/CycHdrlase"/>
</dbReference>
<keyword evidence="11 12" id="KW-0511">Multifunctional enzyme</keyword>
<dbReference type="GO" id="GO:0009086">
    <property type="term" value="P:methionine biosynthetic process"/>
    <property type="evidence" value="ECO:0007669"/>
    <property type="project" value="UniProtKB-KW"/>
</dbReference>
<dbReference type="GO" id="GO:0006164">
    <property type="term" value="P:purine nucleotide biosynthetic process"/>
    <property type="evidence" value="ECO:0007669"/>
    <property type="project" value="UniProtKB-KW"/>
</dbReference>
<reference evidence="16 18" key="2">
    <citation type="submission" date="2018-12" db="EMBL/GenBank/DDBJ databases">
        <authorList>
            <consortium name="Pathogen Informatics"/>
        </authorList>
    </citation>
    <scope>NUCLEOTIDE SEQUENCE [LARGE SCALE GENOMIC DNA]</scope>
    <source>
        <strain evidence="16 18">NCTC12735</strain>
        <plasmid evidence="18">11</plasmid>
    </source>
</reference>
<dbReference type="RefSeq" id="WP_058462612.1">
    <property type="nucleotide sequence ID" value="NZ_CAAAHS010000015.1"/>
</dbReference>
<dbReference type="InterPro" id="IPR046346">
    <property type="entry name" value="Aminoacid_DH-like_N_sf"/>
</dbReference>
<comment type="function">
    <text evidence="12">Catalyzes the oxidation of 5,10-methylenetetrahydrofolate to 5,10-methenyltetrahydrofolate and then the hydrolysis of 5,10-methenyltetrahydrofolate to 10-formyltetrahydrofolate.</text>
</comment>
<evidence type="ECO:0000256" key="7">
    <source>
        <dbReference type="ARBA" id="ARBA00022857"/>
    </source>
</evidence>
<evidence type="ECO:0000256" key="3">
    <source>
        <dbReference type="ARBA" id="ARBA00022563"/>
    </source>
</evidence>
<dbReference type="PATRIC" id="fig|45056.6.peg.1581"/>
<dbReference type="GO" id="GO:0004488">
    <property type="term" value="F:methylenetetrahydrofolate dehydrogenase (NADP+) activity"/>
    <property type="evidence" value="ECO:0007669"/>
    <property type="project" value="UniProtKB-UniRule"/>
</dbReference>
<gene>
    <name evidence="12 16" type="primary">folD</name>
    <name evidence="15" type="ORF">Lade_1530</name>
    <name evidence="16" type="ORF">NCTC12735_00671</name>
</gene>
<dbReference type="CDD" id="cd01080">
    <property type="entry name" value="NAD_bind_m-THF_DH_Cyclohyd"/>
    <property type="match status" value="1"/>
</dbReference>
<dbReference type="NCBIfam" id="NF010783">
    <property type="entry name" value="PRK14186.1"/>
    <property type="match status" value="1"/>
</dbReference>
<dbReference type="EC" id="3.5.4.9" evidence="12"/>
<evidence type="ECO:0000259" key="14">
    <source>
        <dbReference type="Pfam" id="PF02882"/>
    </source>
</evidence>
<evidence type="ECO:0000256" key="8">
    <source>
        <dbReference type="ARBA" id="ARBA00023002"/>
    </source>
</evidence>
<dbReference type="InterPro" id="IPR036291">
    <property type="entry name" value="NAD(P)-bd_dom_sf"/>
</dbReference>
<dbReference type="GO" id="GO:0005829">
    <property type="term" value="C:cytosol"/>
    <property type="evidence" value="ECO:0007669"/>
    <property type="project" value="TreeGrafter"/>
</dbReference>
<dbReference type="SUPFAM" id="SSF53223">
    <property type="entry name" value="Aminoacid dehydrogenase-like, N-terminal domain"/>
    <property type="match status" value="1"/>
</dbReference>
<dbReference type="Pfam" id="PF00763">
    <property type="entry name" value="THF_DHG_CYH"/>
    <property type="match status" value="1"/>
</dbReference>
<keyword evidence="10 12" id="KW-0486">Methionine biosynthesis</keyword>
<feature type="domain" description="Tetrahydrofolate dehydrogenase/cyclohydrolase catalytic" evidence="13">
    <location>
        <begin position="6"/>
        <end position="121"/>
    </location>
</feature>
<feature type="binding site" evidence="12">
    <location>
        <begin position="166"/>
        <end position="168"/>
    </location>
    <ligand>
        <name>NADP(+)</name>
        <dbReference type="ChEBI" id="CHEBI:58349"/>
    </ligand>
</feature>
<dbReference type="Proteomes" id="UP000054859">
    <property type="component" value="Unassembled WGS sequence"/>
</dbReference>
<evidence type="ECO:0000313" key="16">
    <source>
        <dbReference type="EMBL" id="VEH85049.1"/>
    </source>
</evidence>
<comment type="similarity">
    <text evidence="12">Belongs to the tetrahydrofolate dehydrogenase/cyclohydrolase family.</text>
</comment>
<evidence type="ECO:0000256" key="11">
    <source>
        <dbReference type="ARBA" id="ARBA00023268"/>
    </source>
</evidence>
<keyword evidence="8 12" id="KW-0560">Oxidoreductase</keyword>
<dbReference type="FunFam" id="3.40.50.10860:FF:000005">
    <property type="entry name" value="C-1-tetrahydrofolate synthase, cytoplasmic, putative"/>
    <property type="match status" value="1"/>
</dbReference>
<evidence type="ECO:0000313" key="17">
    <source>
        <dbReference type="Proteomes" id="UP000054859"/>
    </source>
</evidence>
<dbReference type="FunFam" id="3.40.50.720:FF:000094">
    <property type="entry name" value="Bifunctional protein FolD"/>
    <property type="match status" value="1"/>
</dbReference>
<keyword evidence="6 12" id="KW-0378">Hydrolase</keyword>
<dbReference type="EMBL" id="LNKA01000009">
    <property type="protein sequence ID" value="KTC65157.1"/>
    <property type="molecule type" value="Genomic_DNA"/>
</dbReference>
<keyword evidence="4 12" id="KW-0028">Amino-acid biosynthesis</keyword>
<geneLocation type="plasmid" evidence="16 18">
    <name>11</name>
</geneLocation>
<dbReference type="AlphaFoldDB" id="A0A0W0R279"/>
<accession>A0A0W0R279</accession>
<keyword evidence="3 12" id="KW-0554">One-carbon metabolism</keyword>
<keyword evidence="5 12" id="KW-0658">Purine biosynthesis</keyword>